<gene>
    <name evidence="2" type="ORF">NP603_11340</name>
</gene>
<protein>
    <submittedName>
        <fullName evidence="2">FkbM family methyltransferase</fullName>
    </submittedName>
</protein>
<dbReference type="RefSeq" id="WP_256610995.1">
    <property type="nucleotide sequence ID" value="NZ_JANIBM010000011.1"/>
</dbReference>
<dbReference type="GO" id="GO:0008168">
    <property type="term" value="F:methyltransferase activity"/>
    <property type="evidence" value="ECO:0007669"/>
    <property type="project" value="UniProtKB-KW"/>
</dbReference>
<feature type="domain" description="Methyltransferase FkbM" evidence="1">
    <location>
        <begin position="79"/>
        <end position="245"/>
    </location>
</feature>
<dbReference type="InterPro" id="IPR029063">
    <property type="entry name" value="SAM-dependent_MTases_sf"/>
</dbReference>
<keyword evidence="2" id="KW-0489">Methyltransferase</keyword>
<name>A0ABT1UHL3_9GAMM</name>
<sequence>MKKIAKKILSLAFNRFHRPDSEGFIEVYDDISCRSIYLYWRNDSYIETEIYRHGLYGGWERQSLALWAYLSKRSRCILDVGANTGIYSLISKSNSPFAKIIAIEPIDVNFEVLHNNIIKNNFSIITEKVALSNYQGSATMFALKNKLNYMTQIDKNRYALHPEIAKNHEISKILVEVKSFDYFAFKYDIEDIDLIKVDVEGSELSVLETLWPILSSNLPSIILEIIGNDSADRINELLSTLDYDYFSIDEIGRRITKVDRLWDNNHQNFLICKAEILEYLKGFDVVIG</sequence>
<dbReference type="NCBIfam" id="TIGR01444">
    <property type="entry name" value="fkbM_fam"/>
    <property type="match status" value="1"/>
</dbReference>
<comment type="caution">
    <text evidence="2">The sequence shown here is derived from an EMBL/GenBank/DDBJ whole genome shotgun (WGS) entry which is preliminary data.</text>
</comment>
<evidence type="ECO:0000313" key="3">
    <source>
        <dbReference type="Proteomes" id="UP001524569"/>
    </source>
</evidence>
<dbReference type="InterPro" id="IPR052514">
    <property type="entry name" value="SAM-dependent_MTase"/>
</dbReference>
<dbReference type="PANTHER" id="PTHR34203:SF15">
    <property type="entry name" value="SLL1173 PROTEIN"/>
    <property type="match status" value="1"/>
</dbReference>
<dbReference type="PANTHER" id="PTHR34203">
    <property type="entry name" value="METHYLTRANSFERASE, FKBM FAMILY PROTEIN"/>
    <property type="match status" value="1"/>
</dbReference>
<dbReference type="Proteomes" id="UP001524569">
    <property type="component" value="Unassembled WGS sequence"/>
</dbReference>
<keyword evidence="3" id="KW-1185">Reference proteome</keyword>
<evidence type="ECO:0000313" key="2">
    <source>
        <dbReference type="EMBL" id="MCQ8181704.1"/>
    </source>
</evidence>
<organism evidence="2 3">
    <name type="scientific">Methylomonas aurea</name>
    <dbReference type="NCBI Taxonomy" id="2952224"/>
    <lineage>
        <taxon>Bacteria</taxon>
        <taxon>Pseudomonadati</taxon>
        <taxon>Pseudomonadota</taxon>
        <taxon>Gammaproteobacteria</taxon>
        <taxon>Methylococcales</taxon>
        <taxon>Methylococcaceae</taxon>
        <taxon>Methylomonas</taxon>
    </lineage>
</organism>
<dbReference type="GO" id="GO:0032259">
    <property type="term" value="P:methylation"/>
    <property type="evidence" value="ECO:0007669"/>
    <property type="project" value="UniProtKB-KW"/>
</dbReference>
<proteinExistence type="predicted"/>
<dbReference type="Gene3D" id="3.40.50.150">
    <property type="entry name" value="Vaccinia Virus protein VP39"/>
    <property type="match status" value="1"/>
</dbReference>
<keyword evidence="2" id="KW-0808">Transferase</keyword>
<dbReference type="SUPFAM" id="SSF53335">
    <property type="entry name" value="S-adenosyl-L-methionine-dependent methyltransferases"/>
    <property type="match status" value="1"/>
</dbReference>
<dbReference type="InterPro" id="IPR006342">
    <property type="entry name" value="FkbM_mtfrase"/>
</dbReference>
<evidence type="ECO:0000259" key="1">
    <source>
        <dbReference type="Pfam" id="PF05050"/>
    </source>
</evidence>
<dbReference type="Pfam" id="PF05050">
    <property type="entry name" value="Methyltransf_21"/>
    <property type="match status" value="1"/>
</dbReference>
<accession>A0ABT1UHL3</accession>
<dbReference type="EMBL" id="JANIBM010000011">
    <property type="protein sequence ID" value="MCQ8181704.1"/>
    <property type="molecule type" value="Genomic_DNA"/>
</dbReference>
<reference evidence="2 3" key="1">
    <citation type="submission" date="2022-07" db="EMBL/GenBank/DDBJ databases">
        <title>Methylomonas rivi sp. nov., Methylomonas rosea sp. nov., Methylomonas aureus sp. nov. and Methylomonas subterranea sp. nov., four novel methanotrophs isolated from a freshwater creek and the deep terrestrial subsurface.</title>
        <authorList>
            <person name="Abin C."/>
            <person name="Sankaranarayanan K."/>
            <person name="Garner C."/>
            <person name="Sindelar R."/>
            <person name="Kotary K."/>
            <person name="Garner R."/>
            <person name="Barclay S."/>
            <person name="Lawson P."/>
            <person name="Krumholz L."/>
        </authorList>
    </citation>
    <scope>NUCLEOTIDE SEQUENCE [LARGE SCALE GENOMIC DNA]</scope>
    <source>
        <strain evidence="2 3">SURF-1</strain>
    </source>
</reference>